<protein>
    <recommendedName>
        <fullName evidence="4">DUF2520 domain-containing protein</fullName>
    </recommendedName>
</protein>
<evidence type="ECO:0008006" key="4">
    <source>
        <dbReference type="Google" id="ProtNLM"/>
    </source>
</evidence>
<sequence length="286" mass="29295">VGAGVVGTALAKALARAGYPVVAVTSRSAERRIALADSLPDAHAVETPQEVADAVDLVFLTVPDDSIEPLCGSITWASAHAVHSSGVASIDILAAASAQGAAIGVFHPLQTFATASQAEANIPGSPFGIEASSEELLAILSEMAESLGGTPLVLSGDKAIYHASAVVASNYIVTLLDVASGLWETLGLSREEGLKALLPLVRGTIENLESVGLPNALTGPIARGDVGTVERHLSALREVAPDVLPVYKELARRAIPIARAKGGLGEEAADRLLAILDRTDGGGRQR</sequence>
<dbReference type="InterPro" id="IPR019665">
    <property type="entry name" value="OxRdtase/DH_put_Rossmann_dom"/>
</dbReference>
<evidence type="ECO:0000259" key="1">
    <source>
        <dbReference type="Pfam" id="PF10727"/>
    </source>
</evidence>
<reference evidence="3" key="1">
    <citation type="journal article" date="2014" name="Front. Microbiol.">
        <title>High frequency of phylogenetically diverse reductive dehalogenase-homologous genes in deep subseafloor sedimentary metagenomes.</title>
        <authorList>
            <person name="Kawai M."/>
            <person name="Futagami T."/>
            <person name="Toyoda A."/>
            <person name="Takaki Y."/>
            <person name="Nishi S."/>
            <person name="Hori S."/>
            <person name="Arai W."/>
            <person name="Tsubouchi T."/>
            <person name="Morono Y."/>
            <person name="Uchiyama I."/>
            <person name="Ito T."/>
            <person name="Fujiyama A."/>
            <person name="Inagaki F."/>
            <person name="Takami H."/>
        </authorList>
    </citation>
    <scope>NUCLEOTIDE SEQUENCE</scope>
    <source>
        <strain evidence="3">Expedition CK06-06</strain>
    </source>
</reference>
<dbReference type="InterPro" id="IPR037108">
    <property type="entry name" value="TM1727-like_C_sf"/>
</dbReference>
<feature type="domain" description="Putative oxidoreductase/dehydrogenase Rossmann-like" evidence="1">
    <location>
        <begin position="1"/>
        <end position="108"/>
    </location>
</feature>
<dbReference type="EMBL" id="BARS01004412">
    <property type="protein sequence ID" value="GAF77825.1"/>
    <property type="molecule type" value="Genomic_DNA"/>
</dbReference>
<evidence type="ECO:0000313" key="3">
    <source>
        <dbReference type="EMBL" id="GAF77825.1"/>
    </source>
</evidence>
<feature type="domain" description="DUF2520" evidence="2">
    <location>
        <begin position="126"/>
        <end position="253"/>
    </location>
</feature>
<dbReference type="AlphaFoldDB" id="X0TNY0"/>
<dbReference type="InterPro" id="IPR036291">
    <property type="entry name" value="NAD(P)-bd_dom_sf"/>
</dbReference>
<name>X0TNY0_9ZZZZ</name>
<dbReference type="Gene3D" id="3.40.50.720">
    <property type="entry name" value="NAD(P)-binding Rossmann-like Domain"/>
    <property type="match status" value="1"/>
</dbReference>
<dbReference type="Gene3D" id="1.10.1040.20">
    <property type="entry name" value="ProC-like, C-terminal domain"/>
    <property type="match status" value="1"/>
</dbReference>
<evidence type="ECO:0000259" key="2">
    <source>
        <dbReference type="Pfam" id="PF10728"/>
    </source>
</evidence>
<feature type="non-terminal residue" evidence="3">
    <location>
        <position position="1"/>
    </location>
</feature>
<comment type="caution">
    <text evidence="3">The sequence shown here is derived from an EMBL/GenBank/DDBJ whole genome shotgun (WGS) entry which is preliminary data.</text>
</comment>
<dbReference type="PANTHER" id="PTHR40459:SF1">
    <property type="entry name" value="CONSERVED HYPOTHETICAL ALANINE AND LEUCINE RICH PROTEIN"/>
    <property type="match status" value="1"/>
</dbReference>
<dbReference type="SUPFAM" id="SSF48179">
    <property type="entry name" value="6-phosphogluconate dehydrogenase C-terminal domain-like"/>
    <property type="match status" value="1"/>
</dbReference>
<proteinExistence type="predicted"/>
<accession>X0TNY0</accession>
<dbReference type="Pfam" id="PF10727">
    <property type="entry name" value="Rossmann-like"/>
    <property type="match status" value="1"/>
</dbReference>
<dbReference type="PANTHER" id="PTHR40459">
    <property type="entry name" value="CONSERVED HYPOTHETICAL ALANINE AND LEUCINE RICH PROTEIN"/>
    <property type="match status" value="1"/>
</dbReference>
<gene>
    <name evidence="3" type="ORF">S01H1_08622</name>
</gene>
<dbReference type="InterPro" id="IPR008927">
    <property type="entry name" value="6-PGluconate_DH-like_C_sf"/>
</dbReference>
<dbReference type="Pfam" id="PF10728">
    <property type="entry name" value="DUF2520"/>
    <property type="match status" value="1"/>
</dbReference>
<organism evidence="3">
    <name type="scientific">marine sediment metagenome</name>
    <dbReference type="NCBI Taxonomy" id="412755"/>
    <lineage>
        <taxon>unclassified sequences</taxon>
        <taxon>metagenomes</taxon>
        <taxon>ecological metagenomes</taxon>
    </lineage>
</organism>
<dbReference type="InterPro" id="IPR018931">
    <property type="entry name" value="DUF2520"/>
</dbReference>
<dbReference type="SUPFAM" id="SSF51735">
    <property type="entry name" value="NAD(P)-binding Rossmann-fold domains"/>
    <property type="match status" value="1"/>
</dbReference>